<protein>
    <recommendedName>
        <fullName evidence="8">CUB domain-containing protein</fullName>
    </recommendedName>
</protein>
<evidence type="ECO:0000256" key="5">
    <source>
        <dbReference type="SAM" id="MobiDB-lite"/>
    </source>
</evidence>
<reference evidence="9" key="2">
    <citation type="submission" date="2024-10" db="UniProtKB">
        <authorList>
            <consortium name="EnsemblProtists"/>
        </authorList>
    </citation>
    <scope>IDENTIFICATION</scope>
</reference>
<dbReference type="HOGENOM" id="CLU_251193_0_0_1"/>
<feature type="signal peptide" evidence="7">
    <location>
        <begin position="1"/>
        <end position="20"/>
    </location>
</feature>
<dbReference type="Gene3D" id="3.40.50.10140">
    <property type="entry name" value="Toll/interleukin-1 receptor homology (TIR) domain"/>
    <property type="match status" value="1"/>
</dbReference>
<evidence type="ECO:0000256" key="7">
    <source>
        <dbReference type="SAM" id="SignalP"/>
    </source>
</evidence>
<evidence type="ECO:0000313" key="9">
    <source>
        <dbReference type="EnsemblProtists" id="EOD32011"/>
    </source>
</evidence>
<evidence type="ECO:0000256" key="4">
    <source>
        <dbReference type="ARBA" id="ARBA00023157"/>
    </source>
</evidence>
<sequence length="1466" mass="156183">MRRLAAAALAAAALLRPASSECSKHIRFGTFDEANPYAALAPSQWLDDDEVCWVYYRQLSGGRAVAHLDSGELDVAMLGSTPYATAVARGAALTAVAVLHNKGTAQALVVRCALHGPQDLRGTTIATPRYSTTHYILLAALDEAGLDHVETAELPSAGAAAAADRVTVVTISPTEIEAAWSAGRIDGGAVWGNTLVNLTSADWGGSHPSGCQPEPAHEMITAEMLALWGYETLNVLAVRNAFLSRNEALVERLAAGIVRANADYRLASERGRWAAGPGGEYNSLVSAFVALEAPGYDSNVTLARVADRVAKFEYPTAEQQLEEQSYLAAQIEKQADFMFSQKVLASIPNASGTDELDRRPGEPAARRASVYATYFNASFLEAALAAGAASGFDSDGPRASPLAPLQQESVLTPCAGWAVEVVNASHAPVLAPHWPPPHAGGGGGAYRTDESCVWAVAVEEPTQCVELRLPFLSSEPPHDVLEVFSSSGLLISSFTGRASPPNATVRACANSTTLAGAAAVGTALTADRDLDVSLPEAGAFLAMFLRWSTDGHDEMQLGNYTAVGFRASVSLEGDASDCPSCGPHGVADSAGGSCGCRCDAGYAGSSCELETCNGVVTRSEAEGAVRATAVGRYDAYSRCGWLLTGGGAPFVALNLSSIRLELGFDEVRVYEGGVIPASFSASATSDDFLFSTFGSSPAATLAVRTPAFVAFTSDGVWSGSGFELAWSAQQAACETDADCSGRGSCRDGECRCDVGAYGPTCSFEKCVGLSTIEGAVAGMLQAIDDSQDDYLSSVACRWELAMPTTIESLDPPLSVTGLRLNFSLFELEEPQVTNPDLGIRSSTTDAVRVLDGNGTILDTFSSTSNANRPTMGEAIALDGPPPFTLRFDTDINNPRPYRGFRAFFLAATKEETLCHAEHFPCTDVEKPECRLFAGEAHGYCTAKSSPPTSALLPASLAATFAVLLLIGVLCCVVQRRRRSRLKGIIEEAEREFARWEPLPEEHRGATALRAQLTESILRVRSSLSFRGTDVGDSRPGSGNASPAARGVRSLPKRQRPRVVSAVGLPEERYHCFLSHVWSSGQDQARALKGQLQRYVQNIQPFLDVDNLDDTARLEEHVGNSEVVIVLLTGSTPARSCPSSPPGGARSDYFGSANCLRELHAAVARSKPLLLVLETDPTHGGVPLEVHRSACPAELRAKVFSAPLVTWHRLRPFQMCSMRLLIAELLRAWKAPGAERPIFLPGDLCRSPPPQLATKRTWHLCYSRDNEGAAELVARLERASEQQLRATADAEQMRSSAALLLYLDGATFGGAGLPDRSKDGAASEGLVRLVRRALDDGIPMVLVHEQRSVPEAVSFDEIIRRTPAELVSAGIYRPIATPLLDEPHAAVAVRLVLNNLDLICRRIERHNSGVIGSLTALAESLTRIDMDGDGEIGNSPTRSSEHAPGSAPKPRLKWRRRTPPEKVASYV</sequence>
<name>A0A0D3K8C6_EMIH1</name>
<dbReference type="PANTHER" id="PTHR30024">
    <property type="entry name" value="ALIPHATIC SULFONATES-BINDING PROTEIN-RELATED"/>
    <property type="match status" value="1"/>
</dbReference>
<proteinExistence type="inferred from homology"/>
<reference evidence="10" key="1">
    <citation type="journal article" date="2013" name="Nature">
        <title>Pan genome of the phytoplankton Emiliania underpins its global distribution.</title>
        <authorList>
            <person name="Read B.A."/>
            <person name="Kegel J."/>
            <person name="Klute M.J."/>
            <person name="Kuo A."/>
            <person name="Lefebvre S.C."/>
            <person name="Maumus F."/>
            <person name="Mayer C."/>
            <person name="Miller J."/>
            <person name="Monier A."/>
            <person name="Salamov A."/>
            <person name="Young J."/>
            <person name="Aguilar M."/>
            <person name="Claverie J.M."/>
            <person name="Frickenhaus S."/>
            <person name="Gonzalez K."/>
            <person name="Herman E.K."/>
            <person name="Lin Y.C."/>
            <person name="Napier J."/>
            <person name="Ogata H."/>
            <person name="Sarno A.F."/>
            <person name="Shmutz J."/>
            <person name="Schroeder D."/>
            <person name="de Vargas C."/>
            <person name="Verret F."/>
            <person name="von Dassow P."/>
            <person name="Valentin K."/>
            <person name="Van de Peer Y."/>
            <person name="Wheeler G."/>
            <person name="Dacks J.B."/>
            <person name="Delwiche C.F."/>
            <person name="Dyhrman S.T."/>
            <person name="Glockner G."/>
            <person name="John U."/>
            <person name="Richards T."/>
            <person name="Worden A.Z."/>
            <person name="Zhang X."/>
            <person name="Grigoriev I.V."/>
            <person name="Allen A.E."/>
            <person name="Bidle K."/>
            <person name="Borodovsky M."/>
            <person name="Bowler C."/>
            <person name="Brownlee C."/>
            <person name="Cock J.M."/>
            <person name="Elias M."/>
            <person name="Gladyshev V.N."/>
            <person name="Groth M."/>
            <person name="Guda C."/>
            <person name="Hadaegh A."/>
            <person name="Iglesias-Rodriguez M.D."/>
            <person name="Jenkins J."/>
            <person name="Jones B.M."/>
            <person name="Lawson T."/>
            <person name="Leese F."/>
            <person name="Lindquist E."/>
            <person name="Lobanov A."/>
            <person name="Lomsadze A."/>
            <person name="Malik S.B."/>
            <person name="Marsh M.E."/>
            <person name="Mackinder L."/>
            <person name="Mock T."/>
            <person name="Mueller-Roeber B."/>
            <person name="Pagarete A."/>
            <person name="Parker M."/>
            <person name="Probert I."/>
            <person name="Quesneville H."/>
            <person name="Raines C."/>
            <person name="Rensing S.A."/>
            <person name="Riano-Pachon D.M."/>
            <person name="Richier S."/>
            <person name="Rokitta S."/>
            <person name="Shiraiwa Y."/>
            <person name="Soanes D.M."/>
            <person name="van der Giezen M."/>
            <person name="Wahlund T.M."/>
            <person name="Williams B."/>
            <person name="Wilson W."/>
            <person name="Wolfe G."/>
            <person name="Wurch L.L."/>
        </authorList>
    </citation>
    <scope>NUCLEOTIDE SEQUENCE</scope>
</reference>
<feature type="domain" description="CUB" evidence="8">
    <location>
        <begin position="414"/>
        <end position="547"/>
    </location>
</feature>
<keyword evidence="6" id="KW-0472">Membrane</keyword>
<evidence type="ECO:0000256" key="6">
    <source>
        <dbReference type="SAM" id="Phobius"/>
    </source>
</evidence>
<evidence type="ECO:0000259" key="8">
    <source>
        <dbReference type="PROSITE" id="PS01180"/>
    </source>
</evidence>
<evidence type="ECO:0000256" key="2">
    <source>
        <dbReference type="ARBA" id="ARBA00010742"/>
    </source>
</evidence>
<dbReference type="InterPro" id="IPR015168">
    <property type="entry name" value="SsuA/THI5"/>
</dbReference>
<feature type="domain" description="CUB" evidence="8">
    <location>
        <begin position="612"/>
        <end position="729"/>
    </location>
</feature>
<keyword evidence="6" id="KW-0812">Transmembrane</keyword>
<feature type="region of interest" description="Disordered" evidence="5">
    <location>
        <begin position="1426"/>
        <end position="1466"/>
    </location>
</feature>
<dbReference type="EnsemblProtists" id="EOD32011">
    <property type="protein sequence ID" value="EOD32011"/>
    <property type="gene ID" value="EMIHUDRAFT_449475"/>
</dbReference>
<dbReference type="GeneID" id="17277283"/>
<evidence type="ECO:0000313" key="10">
    <source>
        <dbReference type="Proteomes" id="UP000013827"/>
    </source>
</evidence>
<dbReference type="PANTHER" id="PTHR30024:SF47">
    <property type="entry name" value="TAURINE-BINDING PERIPLASMIC PROTEIN"/>
    <property type="match status" value="1"/>
</dbReference>
<keyword evidence="10" id="KW-1185">Reference proteome</keyword>
<dbReference type="Pfam" id="PF09084">
    <property type="entry name" value="NMT1"/>
    <property type="match status" value="1"/>
</dbReference>
<dbReference type="KEGG" id="ehx:EMIHUDRAFT_449475"/>
<accession>A0A0D3K8C6</accession>
<comment type="similarity">
    <text evidence="2">Belongs to the bacterial solute-binding protein SsuA/TauA family.</text>
</comment>
<dbReference type="GO" id="GO:0042918">
    <property type="term" value="P:alkanesulfonate transmembrane transport"/>
    <property type="evidence" value="ECO:0007669"/>
    <property type="project" value="TreeGrafter"/>
</dbReference>
<dbReference type="Gene3D" id="3.40.190.10">
    <property type="entry name" value="Periplasmic binding protein-like II"/>
    <property type="match status" value="2"/>
</dbReference>
<dbReference type="InterPro" id="IPR035914">
    <property type="entry name" value="Sperma_CUB_dom_sf"/>
</dbReference>
<dbReference type="PROSITE" id="PS01180">
    <property type="entry name" value="CUB"/>
    <property type="match status" value="3"/>
</dbReference>
<feature type="domain" description="CUB" evidence="8">
    <location>
        <begin position="766"/>
        <end position="907"/>
    </location>
</feature>
<evidence type="ECO:0000256" key="3">
    <source>
        <dbReference type="ARBA" id="ARBA00022729"/>
    </source>
</evidence>
<dbReference type="PaxDb" id="2903-EOD32011"/>
<keyword evidence="4" id="KW-1015">Disulfide bond</keyword>
<dbReference type="InterPro" id="IPR000859">
    <property type="entry name" value="CUB_dom"/>
</dbReference>
<feature type="region of interest" description="Disordered" evidence="5">
    <location>
        <begin position="1027"/>
        <end position="1054"/>
    </location>
</feature>
<keyword evidence="6" id="KW-1133">Transmembrane helix</keyword>
<feature type="chain" id="PRO_5044291714" description="CUB domain-containing protein" evidence="7">
    <location>
        <begin position="21"/>
        <end position="1466"/>
    </location>
</feature>
<dbReference type="InterPro" id="IPR035897">
    <property type="entry name" value="Toll_tir_struct_dom_sf"/>
</dbReference>
<dbReference type="STRING" id="2903.R1F9G4"/>
<organism evidence="9 10">
    <name type="scientific">Emiliania huxleyi (strain CCMP1516)</name>
    <dbReference type="NCBI Taxonomy" id="280463"/>
    <lineage>
        <taxon>Eukaryota</taxon>
        <taxon>Haptista</taxon>
        <taxon>Haptophyta</taxon>
        <taxon>Prymnesiophyceae</taxon>
        <taxon>Isochrysidales</taxon>
        <taxon>Noelaerhabdaceae</taxon>
        <taxon>Emiliania</taxon>
    </lineage>
</organism>
<feature type="transmembrane region" description="Helical" evidence="6">
    <location>
        <begin position="950"/>
        <end position="973"/>
    </location>
</feature>
<dbReference type="SUPFAM" id="SSF49854">
    <property type="entry name" value="Spermadhesin, CUB domain"/>
    <property type="match status" value="1"/>
</dbReference>
<dbReference type="Proteomes" id="UP000013827">
    <property type="component" value="Unassembled WGS sequence"/>
</dbReference>
<keyword evidence="3 7" id="KW-0732">Signal</keyword>
<dbReference type="eggNOG" id="KOG1388">
    <property type="taxonomic scope" value="Eukaryota"/>
</dbReference>
<comment type="subcellular location">
    <subcellularLocation>
        <location evidence="1">Periplasm</location>
    </subcellularLocation>
</comment>
<dbReference type="SUPFAM" id="SSF53850">
    <property type="entry name" value="Periplasmic binding protein-like II"/>
    <property type="match status" value="1"/>
</dbReference>
<dbReference type="RefSeq" id="XP_005784440.1">
    <property type="nucleotide sequence ID" value="XM_005784383.1"/>
</dbReference>
<evidence type="ECO:0000256" key="1">
    <source>
        <dbReference type="ARBA" id="ARBA00004418"/>
    </source>
</evidence>